<protein>
    <recommendedName>
        <fullName evidence="6">Ig-like domain-containing protein</fullName>
    </recommendedName>
</protein>
<dbReference type="SUPFAM" id="SSF48726">
    <property type="entry name" value="Immunoglobulin"/>
    <property type="match status" value="2"/>
</dbReference>
<dbReference type="InterPro" id="IPR007110">
    <property type="entry name" value="Ig-like_dom"/>
</dbReference>
<organism evidence="7 8">
    <name type="scientific">Cryptolaemus montrouzieri</name>
    <dbReference type="NCBI Taxonomy" id="559131"/>
    <lineage>
        <taxon>Eukaryota</taxon>
        <taxon>Metazoa</taxon>
        <taxon>Ecdysozoa</taxon>
        <taxon>Arthropoda</taxon>
        <taxon>Hexapoda</taxon>
        <taxon>Insecta</taxon>
        <taxon>Pterygota</taxon>
        <taxon>Neoptera</taxon>
        <taxon>Endopterygota</taxon>
        <taxon>Coleoptera</taxon>
        <taxon>Polyphaga</taxon>
        <taxon>Cucujiformia</taxon>
        <taxon>Coccinelloidea</taxon>
        <taxon>Coccinellidae</taxon>
        <taxon>Scymninae</taxon>
        <taxon>Scymnini</taxon>
        <taxon>Cryptolaemus</taxon>
    </lineage>
</organism>
<feature type="region of interest" description="Disordered" evidence="4">
    <location>
        <begin position="480"/>
        <end position="510"/>
    </location>
</feature>
<dbReference type="SMART" id="SM00408">
    <property type="entry name" value="IGc2"/>
    <property type="match status" value="2"/>
</dbReference>
<feature type="transmembrane region" description="Helical" evidence="5">
    <location>
        <begin position="453"/>
        <end position="474"/>
    </location>
</feature>
<dbReference type="InterPro" id="IPR003599">
    <property type="entry name" value="Ig_sub"/>
</dbReference>
<dbReference type="Gene3D" id="2.60.40.10">
    <property type="entry name" value="Immunoglobulins"/>
    <property type="match status" value="2"/>
</dbReference>
<accession>A0ABD2P520</accession>
<dbReference type="PROSITE" id="PS50835">
    <property type="entry name" value="IG_LIKE"/>
    <property type="match status" value="2"/>
</dbReference>
<evidence type="ECO:0000259" key="6">
    <source>
        <dbReference type="PROSITE" id="PS50835"/>
    </source>
</evidence>
<feature type="compositionally biased region" description="Basic and acidic residues" evidence="4">
    <location>
        <begin position="496"/>
        <end position="510"/>
    </location>
</feature>
<evidence type="ECO:0000313" key="8">
    <source>
        <dbReference type="Proteomes" id="UP001516400"/>
    </source>
</evidence>
<keyword evidence="1" id="KW-0732">Signal</keyword>
<dbReference type="EMBL" id="JABFTP020000185">
    <property type="protein sequence ID" value="KAL3285722.1"/>
    <property type="molecule type" value="Genomic_DNA"/>
</dbReference>
<keyword evidence="3" id="KW-0393">Immunoglobulin domain</keyword>
<evidence type="ECO:0000256" key="5">
    <source>
        <dbReference type="SAM" id="Phobius"/>
    </source>
</evidence>
<name>A0ABD2P520_9CUCU</name>
<evidence type="ECO:0000256" key="4">
    <source>
        <dbReference type="SAM" id="MobiDB-lite"/>
    </source>
</evidence>
<dbReference type="InterPro" id="IPR013783">
    <property type="entry name" value="Ig-like_fold"/>
</dbReference>
<keyword evidence="5" id="KW-0472">Membrane</keyword>
<evidence type="ECO:0000256" key="1">
    <source>
        <dbReference type="ARBA" id="ARBA00022729"/>
    </source>
</evidence>
<reference evidence="7 8" key="1">
    <citation type="journal article" date="2021" name="BMC Biol.">
        <title>Horizontally acquired antibacterial genes associated with adaptive radiation of ladybird beetles.</title>
        <authorList>
            <person name="Li H.S."/>
            <person name="Tang X.F."/>
            <person name="Huang Y.H."/>
            <person name="Xu Z.Y."/>
            <person name="Chen M.L."/>
            <person name="Du X.Y."/>
            <person name="Qiu B.Y."/>
            <person name="Chen P.T."/>
            <person name="Zhang W."/>
            <person name="Slipinski A."/>
            <person name="Escalona H.E."/>
            <person name="Waterhouse R.M."/>
            <person name="Zwick A."/>
            <person name="Pang H."/>
        </authorList>
    </citation>
    <scope>NUCLEOTIDE SEQUENCE [LARGE SCALE GENOMIC DNA]</scope>
    <source>
        <strain evidence="7">SYSU2018</strain>
    </source>
</reference>
<dbReference type="Pfam" id="PF07679">
    <property type="entry name" value="I-set"/>
    <property type="match status" value="1"/>
</dbReference>
<keyword evidence="5" id="KW-1133">Transmembrane helix</keyword>
<sequence>MLSSQGPRRSDCESHISSLSNETSKIQHLMISQHIVATSRLGDAEKRMPRLVLVTFSNPIITRKLLRNKKILLTIANFRTFSIDDDVSPQQANILKKAREELQLRQPSGETNLTIRYLKGIPTVVKTNEQILSLLRRKKSLWQRYLRCRSRLNYDTHRQFANHLSLSIQRAKKAFEENLVTSKDRKKLFKYLRSSLSSKVSIPMVRRSTGEQCDGSAECASIFVDVFVDSYSVEPDGPIPRVRLTLTLTALKQDGVKLATFSLGKSIEIGCNATSDDKNEKIEIEWSQNGNRVEDVESLKGRFHVSQKGTIHKLVINDAKEEDIGNYTCSTDDEKEEEDIPVFLKPAVKLPSSTNTVELEKLKIVCTVYGKPYSEISWTFSNDTYNYTDVNDLNNDRITLEDDPEKGIENAVLLIRDVQMWDRGSYTCFGQPPYGHRRVNSTTEVRVKDKYAALWPFLGICAEVFVLCAIILIYEKKRNKTELEESDTDQSPDQKNTPDHNKDSNLRHRQ</sequence>
<dbReference type="InterPro" id="IPR013098">
    <property type="entry name" value="Ig_I-set"/>
</dbReference>
<keyword evidence="8" id="KW-1185">Reference proteome</keyword>
<keyword evidence="5" id="KW-0812">Transmembrane</keyword>
<evidence type="ECO:0000256" key="2">
    <source>
        <dbReference type="ARBA" id="ARBA00023157"/>
    </source>
</evidence>
<dbReference type="InterPro" id="IPR003598">
    <property type="entry name" value="Ig_sub2"/>
</dbReference>
<dbReference type="PANTHER" id="PTHR45080">
    <property type="entry name" value="CONTACTIN 5"/>
    <property type="match status" value="1"/>
</dbReference>
<feature type="domain" description="Ig-like" evidence="6">
    <location>
        <begin position="240"/>
        <end position="341"/>
    </location>
</feature>
<comment type="caution">
    <text evidence="7">The sequence shown here is derived from an EMBL/GenBank/DDBJ whole genome shotgun (WGS) entry which is preliminary data.</text>
</comment>
<gene>
    <name evidence="7" type="ORF">HHI36_000250</name>
</gene>
<dbReference type="Proteomes" id="UP001516400">
    <property type="component" value="Unassembled WGS sequence"/>
</dbReference>
<dbReference type="AlphaFoldDB" id="A0ABD2P520"/>
<dbReference type="InterPro" id="IPR036179">
    <property type="entry name" value="Ig-like_dom_sf"/>
</dbReference>
<feature type="domain" description="Ig-like" evidence="6">
    <location>
        <begin position="346"/>
        <end position="428"/>
    </location>
</feature>
<evidence type="ECO:0000256" key="3">
    <source>
        <dbReference type="ARBA" id="ARBA00023319"/>
    </source>
</evidence>
<dbReference type="PANTHER" id="PTHR45080:SF8">
    <property type="entry name" value="IG-LIKE DOMAIN-CONTAINING PROTEIN"/>
    <property type="match status" value="1"/>
</dbReference>
<proteinExistence type="predicted"/>
<keyword evidence="2" id="KW-1015">Disulfide bond</keyword>
<dbReference type="InterPro" id="IPR050958">
    <property type="entry name" value="Cell_Adh-Cytoskel_Orgn"/>
</dbReference>
<dbReference type="SMART" id="SM00409">
    <property type="entry name" value="IG"/>
    <property type="match status" value="2"/>
</dbReference>
<evidence type="ECO:0000313" key="7">
    <source>
        <dbReference type="EMBL" id="KAL3285722.1"/>
    </source>
</evidence>
<dbReference type="Pfam" id="PF13927">
    <property type="entry name" value="Ig_3"/>
    <property type="match status" value="1"/>
</dbReference>